<dbReference type="SUPFAM" id="SSF53649">
    <property type="entry name" value="Alkaline phosphatase-like"/>
    <property type="match status" value="1"/>
</dbReference>
<keyword evidence="2" id="KW-0378">Hydrolase</keyword>
<dbReference type="EMBL" id="CP021023">
    <property type="protein sequence ID" value="ARN56327.1"/>
    <property type="molecule type" value="Genomic_DNA"/>
</dbReference>
<name>A0A1W6LKM6_9BACT</name>
<dbReference type="Pfam" id="PF00884">
    <property type="entry name" value="Sulfatase"/>
    <property type="match status" value="1"/>
</dbReference>
<accession>A0A1W6LKM6</accession>
<dbReference type="STRING" id="1941349.STSP1_00706"/>
<reference evidence="3" key="1">
    <citation type="submission" date="2017-04" db="EMBL/GenBank/DDBJ databases">
        <title>Comparative genomics and description of representatives of a novel lineage of planctomycetes thriving in anoxic sediments.</title>
        <authorList>
            <person name="Spring S."/>
            <person name="Bunk B."/>
            <person name="Sproer C."/>
        </authorList>
    </citation>
    <scope>NUCLEOTIDE SEQUENCE [LARGE SCALE GENOMIC DNA]</scope>
    <source>
        <strain evidence="3">ST-PulAB-D4</strain>
    </source>
</reference>
<dbReference type="InterPro" id="IPR000917">
    <property type="entry name" value="Sulfatase_N"/>
</dbReference>
<dbReference type="RefSeq" id="WP_085755025.1">
    <property type="nucleotide sequence ID" value="NZ_CP021023.1"/>
</dbReference>
<dbReference type="GO" id="GO:0047753">
    <property type="term" value="F:choline-sulfatase activity"/>
    <property type="evidence" value="ECO:0007669"/>
    <property type="project" value="UniProtKB-EC"/>
</dbReference>
<keyword evidence="3" id="KW-1185">Reference proteome</keyword>
<sequence>MERRNFIKLAGVAAFSAVQSSGVAESIFANSNFQLKKGVRNAGGKKPNFLFIMADDCTYRDIGCYGGQAHTPNIDKLVPEAMKFTNCFQAAPMCSPTRHNIYSGLYPVKSGAYPNHAVAKEGTKSIVHYLKPLGYRVALSGKKHIAPEEVYPFEYSGNKNPDMGAVESLFSECSNTETPFCLFACSNEPHTPWNKGDPSAYDADDVELRPYIPDTPVVRESMTKYLAEITYFDSQVGQLLDLLDKHNLSDNTMVMVVSEQGNALPFAKWTCYEDGLGSIMIVRWPGKVEAGSKSDAIVEYVDVTPTFIEAAGGKPPEILDGKSMLGLLTGKTDKHKDYTFGIHTSRGILKNKQPYPIRSVRDENYRLIWNLIPENEFQNVVTENPSPEFQSMLDLAASGDEHAQEYTHKYQHRPEFELYNIKQDPANINNLADEPGYEEVFKRLKGKLDEWMKDQGDRGIQTELNAYDHQR</sequence>
<protein>
    <submittedName>
        <fullName evidence="2">Choline-sulfatase</fullName>
        <ecNumber evidence="2">3.1.6.6</ecNumber>
    </submittedName>
</protein>
<evidence type="ECO:0000313" key="3">
    <source>
        <dbReference type="Proteomes" id="UP000193334"/>
    </source>
</evidence>
<dbReference type="CDD" id="cd16027">
    <property type="entry name" value="SGSH"/>
    <property type="match status" value="1"/>
</dbReference>
<dbReference type="EC" id="3.1.6.6" evidence="2"/>
<dbReference type="PANTHER" id="PTHR43751">
    <property type="entry name" value="SULFATASE"/>
    <property type="match status" value="1"/>
</dbReference>
<dbReference type="Gene3D" id="3.40.720.10">
    <property type="entry name" value="Alkaline Phosphatase, subunit A"/>
    <property type="match status" value="1"/>
</dbReference>
<organism evidence="2 3">
    <name type="scientific">Sedimentisphaera salicampi</name>
    <dbReference type="NCBI Taxonomy" id="1941349"/>
    <lineage>
        <taxon>Bacteria</taxon>
        <taxon>Pseudomonadati</taxon>
        <taxon>Planctomycetota</taxon>
        <taxon>Phycisphaerae</taxon>
        <taxon>Sedimentisphaerales</taxon>
        <taxon>Sedimentisphaeraceae</taxon>
        <taxon>Sedimentisphaera</taxon>
    </lineage>
</organism>
<evidence type="ECO:0000259" key="1">
    <source>
        <dbReference type="Pfam" id="PF00884"/>
    </source>
</evidence>
<dbReference type="InterPro" id="IPR017850">
    <property type="entry name" value="Alkaline_phosphatase_core_sf"/>
</dbReference>
<dbReference type="InterPro" id="IPR052701">
    <property type="entry name" value="GAG_Ulvan_Degrading_Sulfatases"/>
</dbReference>
<evidence type="ECO:0000313" key="2">
    <source>
        <dbReference type="EMBL" id="ARN56327.1"/>
    </source>
</evidence>
<dbReference type="PANTHER" id="PTHR43751:SF1">
    <property type="entry name" value="SULFATASE ATSG-RELATED"/>
    <property type="match status" value="1"/>
</dbReference>
<dbReference type="KEGG" id="pbp:STSP1_00706"/>
<proteinExistence type="predicted"/>
<feature type="domain" description="Sulfatase N-terminal" evidence="1">
    <location>
        <begin position="47"/>
        <end position="312"/>
    </location>
</feature>
<dbReference type="Proteomes" id="UP000193334">
    <property type="component" value="Chromosome"/>
</dbReference>
<gene>
    <name evidence="2" type="primary">betC_1</name>
    <name evidence="2" type="ORF">STSP1_00706</name>
</gene>
<dbReference type="AlphaFoldDB" id="A0A1W6LKM6"/>